<keyword evidence="3" id="KW-1185">Reference proteome</keyword>
<feature type="signal peptide" evidence="1">
    <location>
        <begin position="1"/>
        <end position="23"/>
    </location>
</feature>
<comment type="caution">
    <text evidence="2">The sequence shown here is derived from an EMBL/GenBank/DDBJ whole genome shotgun (WGS) entry which is preliminary data.</text>
</comment>
<name>A0AAN8P7L9_PATCE</name>
<evidence type="ECO:0000313" key="2">
    <source>
        <dbReference type="EMBL" id="KAK6169649.1"/>
    </source>
</evidence>
<evidence type="ECO:0000256" key="1">
    <source>
        <dbReference type="SAM" id="SignalP"/>
    </source>
</evidence>
<protein>
    <submittedName>
        <fullName evidence="2">Uncharacterized protein</fullName>
    </submittedName>
</protein>
<feature type="chain" id="PRO_5042971113" evidence="1">
    <location>
        <begin position="24"/>
        <end position="121"/>
    </location>
</feature>
<sequence length="121" mass="13177">MYSSRLILFCICLLLSSLSFCSGLVCNSCSYNTPADKCNNLYVPPVSKLTCGKIYDSDGKALCKKYSGKGYKVICTNGPSFEMTCTNSCGYNGASHQYVPNKLTLCIMLLISSAFVNRCVD</sequence>
<dbReference type="EMBL" id="JAZGQO010000015">
    <property type="protein sequence ID" value="KAK6169649.1"/>
    <property type="molecule type" value="Genomic_DNA"/>
</dbReference>
<reference evidence="2 3" key="1">
    <citation type="submission" date="2024-01" db="EMBL/GenBank/DDBJ databases">
        <title>The genome of the rayed Mediterranean limpet Patella caerulea (Linnaeus, 1758).</title>
        <authorList>
            <person name="Anh-Thu Weber A."/>
            <person name="Halstead-Nussloch G."/>
        </authorList>
    </citation>
    <scope>NUCLEOTIDE SEQUENCE [LARGE SCALE GENOMIC DNA]</scope>
    <source>
        <strain evidence="2">AATW-2023a</strain>
        <tissue evidence="2">Whole specimen</tissue>
    </source>
</reference>
<dbReference type="Proteomes" id="UP001347796">
    <property type="component" value="Unassembled WGS sequence"/>
</dbReference>
<organism evidence="2 3">
    <name type="scientific">Patella caerulea</name>
    <name type="common">Rayed Mediterranean limpet</name>
    <dbReference type="NCBI Taxonomy" id="87958"/>
    <lineage>
        <taxon>Eukaryota</taxon>
        <taxon>Metazoa</taxon>
        <taxon>Spiralia</taxon>
        <taxon>Lophotrochozoa</taxon>
        <taxon>Mollusca</taxon>
        <taxon>Gastropoda</taxon>
        <taxon>Patellogastropoda</taxon>
        <taxon>Patelloidea</taxon>
        <taxon>Patellidae</taxon>
        <taxon>Patella</taxon>
    </lineage>
</organism>
<keyword evidence="1" id="KW-0732">Signal</keyword>
<accession>A0AAN8P7L9</accession>
<proteinExistence type="predicted"/>
<dbReference type="AlphaFoldDB" id="A0AAN8P7L9"/>
<gene>
    <name evidence="2" type="ORF">SNE40_020652</name>
</gene>
<evidence type="ECO:0000313" key="3">
    <source>
        <dbReference type="Proteomes" id="UP001347796"/>
    </source>
</evidence>